<keyword evidence="3" id="KW-0378">Hydrolase</keyword>
<dbReference type="GeneID" id="95402550"/>
<name>A0ABS4F592_9BACL</name>
<dbReference type="PANTHER" id="PTHR39430:SF1">
    <property type="entry name" value="PROTEASE"/>
    <property type="match status" value="1"/>
</dbReference>
<feature type="domain" description="CAAX prenyl protease 2/Lysostaphin resistance protein A-like" evidence="2">
    <location>
        <begin position="136"/>
        <end position="229"/>
    </location>
</feature>
<evidence type="ECO:0000259" key="2">
    <source>
        <dbReference type="Pfam" id="PF02517"/>
    </source>
</evidence>
<dbReference type="PANTHER" id="PTHR39430">
    <property type="entry name" value="MEMBRANE-ASSOCIATED PROTEASE-RELATED"/>
    <property type="match status" value="1"/>
</dbReference>
<accession>A0ABS4F592</accession>
<feature type="transmembrane region" description="Helical" evidence="1">
    <location>
        <begin position="266"/>
        <end position="285"/>
    </location>
</feature>
<reference evidence="3 4" key="1">
    <citation type="submission" date="2021-03" db="EMBL/GenBank/DDBJ databases">
        <title>Genomic Encyclopedia of Type Strains, Phase IV (KMG-IV): sequencing the most valuable type-strain genomes for metagenomic binning, comparative biology and taxonomic classification.</title>
        <authorList>
            <person name="Goeker M."/>
        </authorList>
    </citation>
    <scope>NUCLEOTIDE SEQUENCE [LARGE SCALE GENOMIC DNA]</scope>
    <source>
        <strain evidence="3 4">DSM 15596</strain>
    </source>
</reference>
<comment type="caution">
    <text evidence="3">The sequence shown here is derived from an EMBL/GenBank/DDBJ whole genome shotgun (WGS) entry which is preliminary data.</text>
</comment>
<feature type="transmembrane region" description="Helical" evidence="1">
    <location>
        <begin position="224"/>
        <end position="246"/>
    </location>
</feature>
<feature type="transmembrane region" description="Helical" evidence="1">
    <location>
        <begin position="99"/>
        <end position="121"/>
    </location>
</feature>
<feature type="transmembrane region" description="Helical" evidence="1">
    <location>
        <begin position="166"/>
        <end position="186"/>
    </location>
</feature>
<dbReference type="GO" id="GO:0006508">
    <property type="term" value="P:proteolysis"/>
    <property type="evidence" value="ECO:0007669"/>
    <property type="project" value="UniProtKB-KW"/>
</dbReference>
<keyword evidence="1" id="KW-1133">Transmembrane helix</keyword>
<feature type="transmembrane region" description="Helical" evidence="1">
    <location>
        <begin position="20"/>
        <end position="44"/>
    </location>
</feature>
<feature type="transmembrane region" description="Helical" evidence="1">
    <location>
        <begin position="133"/>
        <end position="154"/>
    </location>
</feature>
<evidence type="ECO:0000256" key="1">
    <source>
        <dbReference type="SAM" id="Phobius"/>
    </source>
</evidence>
<keyword evidence="4" id="KW-1185">Reference proteome</keyword>
<feature type="transmembrane region" description="Helical" evidence="1">
    <location>
        <begin position="192"/>
        <end position="212"/>
    </location>
</feature>
<feature type="transmembrane region" description="Helical" evidence="1">
    <location>
        <begin position="59"/>
        <end position="78"/>
    </location>
</feature>
<organism evidence="3 4">
    <name type="scientific">Paenibacillus lactis</name>
    <dbReference type="NCBI Taxonomy" id="228574"/>
    <lineage>
        <taxon>Bacteria</taxon>
        <taxon>Bacillati</taxon>
        <taxon>Bacillota</taxon>
        <taxon>Bacilli</taxon>
        <taxon>Bacillales</taxon>
        <taxon>Paenibacillaceae</taxon>
        <taxon>Paenibacillus</taxon>
    </lineage>
</organism>
<evidence type="ECO:0000313" key="3">
    <source>
        <dbReference type="EMBL" id="MBP1891430.1"/>
    </source>
</evidence>
<evidence type="ECO:0000313" key="4">
    <source>
        <dbReference type="Proteomes" id="UP000706926"/>
    </source>
</evidence>
<dbReference type="RefSeq" id="WP_210094155.1">
    <property type="nucleotide sequence ID" value="NZ_DMBX01000018.1"/>
</dbReference>
<proteinExistence type="predicted"/>
<keyword evidence="3" id="KW-0645">Protease</keyword>
<keyword evidence="1" id="KW-0812">Transmembrane</keyword>
<dbReference type="GO" id="GO:0008233">
    <property type="term" value="F:peptidase activity"/>
    <property type="evidence" value="ECO:0007669"/>
    <property type="project" value="UniProtKB-KW"/>
</dbReference>
<protein>
    <submittedName>
        <fullName evidence="3">Membrane protease YdiL (CAAX protease family)</fullName>
    </submittedName>
</protein>
<dbReference type="Proteomes" id="UP000706926">
    <property type="component" value="Unassembled WGS sequence"/>
</dbReference>
<gene>
    <name evidence="3" type="ORF">J2Z18_000499</name>
</gene>
<dbReference type="InterPro" id="IPR003675">
    <property type="entry name" value="Rce1/LyrA-like_dom"/>
</dbReference>
<sequence>MKKKMSGNKELLQKQNGRKLSAWSSFWRFPIVWMLVGAIGIVLIDTLFRQLTERVDGMISLVLTLVMGLLAIMVYKLTLTYLARRSTPEITRQRAGIEAVLGVLTGTIFIAGSVFIIMALGGYSFQWASSANAGSILLSSIGAALGAAIVEELIFRGLMFQAIDRLGGKPLALVVTSLFFGIAHLGNPGATLWSGFAIALEAGVLLGAAFLWRRNLWFAMGLHFAWNAIEGVLGIPVSGHSAPGLFTVEVNGATLLTGGDFGLEGSIVSVVVSLLISIPMLIGAARYRRVEARNLPVSK</sequence>
<keyword evidence="1" id="KW-0472">Membrane</keyword>
<dbReference type="EMBL" id="JAGGKI010000001">
    <property type="protein sequence ID" value="MBP1891430.1"/>
    <property type="molecule type" value="Genomic_DNA"/>
</dbReference>
<dbReference type="Pfam" id="PF02517">
    <property type="entry name" value="Rce1-like"/>
    <property type="match status" value="1"/>
</dbReference>